<evidence type="ECO:0000313" key="8">
    <source>
        <dbReference type="EMBL" id="ANE41038.1"/>
    </source>
</evidence>
<comment type="pathway">
    <text evidence="2">Pyrimidine metabolism; UMP biosynthesis via de novo pathway.</text>
</comment>
<reference evidence="8 10" key="1">
    <citation type="submission" date="2014-08" db="EMBL/GenBank/DDBJ databases">
        <title>Fervidobacterium pennivorans DYC genome.</title>
        <authorList>
            <person name="Wushke S."/>
        </authorList>
    </citation>
    <scope>NUCLEOTIDE SEQUENCE [LARGE SCALE GENOMIC DNA]</scope>
    <source>
        <strain evidence="8 10">DYC</strain>
    </source>
</reference>
<dbReference type="PROSITE" id="PS00911">
    <property type="entry name" value="DHODEHASE_1"/>
    <property type="match status" value="1"/>
</dbReference>
<sequence>MASSKTLKLRTPIVIASGPGGFGEYLNVDSIDWSYVGAYTLKTITLHSKVGNKPPRIYASNVFMINRIGLENPGFDGLKKMIDSGELDVLLSKVPPILSLGGDSFEEYIEITKLMKPYLDKFLAIEYNFSCPNVHHGGLSIMSDREEWKKLLKEIRKETDAFIIAKLGIESGFVEEMAKIVALEGWNGVTVINTIRGLIVNPEGQVLLGGLSGPALYPIALRVVYEVRKVLPDIFIIASGGIYTAQQAKEMLQFGANAVSIGSALFQNEEIINKIGKELMEFLKNEKNNNF</sequence>
<dbReference type="InterPro" id="IPR013785">
    <property type="entry name" value="Aldolase_TIM"/>
</dbReference>
<dbReference type="KEGG" id="fng:JM64_02785"/>
<dbReference type="PIRSF" id="PIRSF000164">
    <property type="entry name" value="DHO_oxidase"/>
    <property type="match status" value="1"/>
</dbReference>
<evidence type="ECO:0000256" key="4">
    <source>
        <dbReference type="ARBA" id="ARBA00022643"/>
    </source>
</evidence>
<dbReference type="GO" id="GO:0044205">
    <property type="term" value="P:'de novo' UMP biosynthetic process"/>
    <property type="evidence" value="ECO:0007669"/>
    <property type="project" value="UniProtKB-UniPathway"/>
</dbReference>
<dbReference type="Pfam" id="PF01180">
    <property type="entry name" value="DHO_dh"/>
    <property type="match status" value="1"/>
</dbReference>
<dbReference type="PANTHER" id="PTHR48109:SF1">
    <property type="entry name" value="DIHYDROOROTATE DEHYDROGENASE (FUMARATE)"/>
    <property type="match status" value="1"/>
</dbReference>
<evidence type="ECO:0000313" key="9">
    <source>
        <dbReference type="EMBL" id="HGU42485.1"/>
    </source>
</evidence>
<evidence type="ECO:0000313" key="10">
    <source>
        <dbReference type="Proteomes" id="UP000077096"/>
    </source>
</evidence>
<keyword evidence="6" id="KW-0560">Oxidoreductase</keyword>
<dbReference type="PROSITE" id="PS00912">
    <property type="entry name" value="DHODEHASE_2"/>
    <property type="match status" value="1"/>
</dbReference>
<comment type="cofactor">
    <cofactor evidence="1">
        <name>FMN</name>
        <dbReference type="ChEBI" id="CHEBI:58210"/>
    </cofactor>
</comment>
<dbReference type="GO" id="GO:0006207">
    <property type="term" value="P:'de novo' pyrimidine nucleobase biosynthetic process"/>
    <property type="evidence" value="ECO:0007669"/>
    <property type="project" value="InterPro"/>
</dbReference>
<dbReference type="AlphaFoldDB" id="A0A172T207"/>
<keyword evidence="4" id="KW-0288">FMN</keyword>
<dbReference type="InterPro" id="IPR012135">
    <property type="entry name" value="Dihydroorotate_DH_1_2"/>
</dbReference>
<dbReference type="PANTHER" id="PTHR48109">
    <property type="entry name" value="DIHYDROOROTATE DEHYDROGENASE (QUINONE), MITOCHONDRIAL-RELATED"/>
    <property type="match status" value="1"/>
</dbReference>
<protein>
    <submittedName>
        <fullName evidence="8">Dihydroorotate dehydrogenase</fullName>
    </submittedName>
</protein>
<dbReference type="UniPathway" id="UPA00070"/>
<dbReference type="EMBL" id="DSZT01000196">
    <property type="protein sequence ID" value="HGU42485.1"/>
    <property type="molecule type" value="Genomic_DNA"/>
</dbReference>
<dbReference type="PATRIC" id="fig|93466.3.peg.608"/>
<organism evidence="8 10">
    <name type="scientific">Fervidobacterium pennivorans</name>
    <dbReference type="NCBI Taxonomy" id="93466"/>
    <lineage>
        <taxon>Bacteria</taxon>
        <taxon>Thermotogati</taxon>
        <taxon>Thermotogota</taxon>
        <taxon>Thermotogae</taxon>
        <taxon>Thermotogales</taxon>
        <taxon>Fervidobacteriaceae</taxon>
        <taxon>Fervidobacterium</taxon>
    </lineage>
</organism>
<evidence type="ECO:0000259" key="7">
    <source>
        <dbReference type="Pfam" id="PF01180"/>
    </source>
</evidence>
<dbReference type="OrthoDB" id="9794954at2"/>
<keyword evidence="3" id="KW-0285">Flavoprotein</keyword>
<dbReference type="GO" id="GO:0004152">
    <property type="term" value="F:dihydroorotate dehydrogenase activity"/>
    <property type="evidence" value="ECO:0007669"/>
    <property type="project" value="InterPro"/>
</dbReference>
<evidence type="ECO:0000256" key="1">
    <source>
        <dbReference type="ARBA" id="ARBA00001917"/>
    </source>
</evidence>
<evidence type="ECO:0000256" key="2">
    <source>
        <dbReference type="ARBA" id="ARBA00004725"/>
    </source>
</evidence>
<evidence type="ECO:0000256" key="3">
    <source>
        <dbReference type="ARBA" id="ARBA00022630"/>
    </source>
</evidence>
<dbReference type="Gene3D" id="3.20.20.70">
    <property type="entry name" value="Aldolase class I"/>
    <property type="match status" value="1"/>
</dbReference>
<reference evidence="9" key="2">
    <citation type="journal article" date="2020" name="mSystems">
        <title>Genome- and Community-Level Interaction Insights into Carbon Utilization and Element Cycling Functions of Hydrothermarchaeota in Hydrothermal Sediment.</title>
        <authorList>
            <person name="Zhou Z."/>
            <person name="Liu Y."/>
            <person name="Xu W."/>
            <person name="Pan J."/>
            <person name="Luo Z.H."/>
            <person name="Li M."/>
        </authorList>
    </citation>
    <scope>NUCLEOTIDE SEQUENCE [LARGE SCALE GENOMIC DNA]</scope>
    <source>
        <strain evidence="9">SpSt-604</strain>
    </source>
</reference>
<name>A0A172T207_FERPE</name>
<keyword evidence="5" id="KW-0665">Pyrimidine biosynthesis</keyword>
<dbReference type="InterPro" id="IPR001295">
    <property type="entry name" value="Dihydroorotate_DH_CS"/>
</dbReference>
<feature type="domain" description="Dihydroorotate dehydrogenase catalytic" evidence="7">
    <location>
        <begin position="6"/>
        <end position="283"/>
    </location>
</feature>
<dbReference type="SUPFAM" id="SSF51395">
    <property type="entry name" value="FMN-linked oxidoreductases"/>
    <property type="match status" value="1"/>
</dbReference>
<dbReference type="InterPro" id="IPR005720">
    <property type="entry name" value="Dihydroorotate_DH_cat"/>
</dbReference>
<accession>A0A172T207</accession>
<evidence type="ECO:0000256" key="6">
    <source>
        <dbReference type="ARBA" id="ARBA00023002"/>
    </source>
</evidence>
<gene>
    <name evidence="9" type="ORF">ENT72_06195</name>
    <name evidence="8" type="ORF">JM64_02785</name>
</gene>
<proteinExistence type="predicted"/>
<dbReference type="InterPro" id="IPR050074">
    <property type="entry name" value="DHO_dehydrogenase"/>
</dbReference>
<dbReference type="EMBL" id="CP011393">
    <property type="protein sequence ID" value="ANE41038.1"/>
    <property type="molecule type" value="Genomic_DNA"/>
</dbReference>
<evidence type="ECO:0000256" key="5">
    <source>
        <dbReference type="ARBA" id="ARBA00022975"/>
    </source>
</evidence>
<dbReference type="Proteomes" id="UP000077096">
    <property type="component" value="Chromosome"/>
</dbReference>
<dbReference type="GO" id="GO:0005737">
    <property type="term" value="C:cytoplasm"/>
    <property type="evidence" value="ECO:0007669"/>
    <property type="project" value="InterPro"/>
</dbReference>